<keyword evidence="7 10" id="KW-0520">NAD</keyword>
<evidence type="ECO:0000256" key="2">
    <source>
        <dbReference type="ARBA" id="ARBA00022676"/>
    </source>
</evidence>
<dbReference type="EC" id="2.4.2.31" evidence="10"/>
<keyword evidence="8" id="KW-1015">Disulfide bond</keyword>
<dbReference type="SUPFAM" id="SSF56399">
    <property type="entry name" value="ADP-ribosylation"/>
    <property type="match status" value="1"/>
</dbReference>
<dbReference type="InterPro" id="IPR000768">
    <property type="entry name" value="ART"/>
</dbReference>
<accession>A0AAV6YQV2</accession>
<keyword evidence="12" id="KW-1185">Reference proteome</keyword>
<comment type="caution">
    <text evidence="11">The sequence shown here is derived from an EMBL/GenBank/DDBJ whole genome shotgun (WGS) entry which is preliminary data.</text>
</comment>
<feature type="chain" id="PRO_5043101902" description="NAD(P)(+)--arginine ADP-ribosyltransferase" evidence="10">
    <location>
        <begin position="17"/>
        <end position="320"/>
    </location>
</feature>
<dbReference type="PROSITE" id="PS01291">
    <property type="entry name" value="ART"/>
    <property type="match status" value="1"/>
</dbReference>
<dbReference type="GO" id="GO:0003950">
    <property type="term" value="F:NAD+ poly-ADP-ribosyltransferase activity"/>
    <property type="evidence" value="ECO:0007669"/>
    <property type="project" value="TreeGrafter"/>
</dbReference>
<evidence type="ECO:0000256" key="4">
    <source>
        <dbReference type="ARBA" id="ARBA00022695"/>
    </source>
</evidence>
<reference evidence="11" key="1">
    <citation type="thesis" date="2020" institute="ProQuest LLC" country="789 East Eisenhower Parkway, Ann Arbor, MI, USA">
        <title>Comparative Genomics and Chromosome Evolution.</title>
        <authorList>
            <person name="Mudd A.B."/>
        </authorList>
    </citation>
    <scope>NUCLEOTIDE SEQUENCE</scope>
    <source>
        <strain evidence="11">237g6f4</strain>
        <tissue evidence="11">Blood</tissue>
    </source>
</reference>
<evidence type="ECO:0000256" key="9">
    <source>
        <dbReference type="ARBA" id="ARBA00047597"/>
    </source>
</evidence>
<evidence type="ECO:0000256" key="10">
    <source>
        <dbReference type="RuleBase" id="RU361228"/>
    </source>
</evidence>
<dbReference type="FunFam" id="3.90.176.10:FF:000001">
    <property type="entry name" value="NAD(P)(+)--arginine ADP-ribosyltransferase"/>
    <property type="match status" value="1"/>
</dbReference>
<keyword evidence="3 10" id="KW-0808">Transferase</keyword>
<organism evidence="11 12">
    <name type="scientific">Engystomops pustulosus</name>
    <name type="common">Tungara frog</name>
    <name type="synonym">Physalaemus pustulosus</name>
    <dbReference type="NCBI Taxonomy" id="76066"/>
    <lineage>
        <taxon>Eukaryota</taxon>
        <taxon>Metazoa</taxon>
        <taxon>Chordata</taxon>
        <taxon>Craniata</taxon>
        <taxon>Vertebrata</taxon>
        <taxon>Euteleostomi</taxon>
        <taxon>Amphibia</taxon>
        <taxon>Batrachia</taxon>
        <taxon>Anura</taxon>
        <taxon>Neobatrachia</taxon>
        <taxon>Hyloidea</taxon>
        <taxon>Leptodactylidae</taxon>
        <taxon>Leiuperinae</taxon>
        <taxon>Engystomops</taxon>
    </lineage>
</organism>
<dbReference type="EMBL" id="WNYA01023999">
    <property type="protein sequence ID" value="KAG8538090.1"/>
    <property type="molecule type" value="Genomic_DNA"/>
</dbReference>
<protein>
    <recommendedName>
        <fullName evidence="10">NAD(P)(+)--arginine ADP-ribosyltransferase</fullName>
        <ecNumber evidence="10">2.4.2.31</ecNumber>
    </recommendedName>
    <alternativeName>
        <fullName evidence="10">Mono(ADP-ribosyl)transferase</fullName>
    </alternativeName>
</protein>
<comment type="catalytic activity">
    <reaction evidence="9 10">
        <text>L-arginyl-[protein] + NAD(+) = N(omega)-(ADP-D-ribosyl)-L-arginyl-[protein] + nicotinamide + H(+)</text>
        <dbReference type="Rhea" id="RHEA:19149"/>
        <dbReference type="Rhea" id="RHEA-COMP:10532"/>
        <dbReference type="Rhea" id="RHEA-COMP:15087"/>
        <dbReference type="ChEBI" id="CHEBI:15378"/>
        <dbReference type="ChEBI" id="CHEBI:17154"/>
        <dbReference type="ChEBI" id="CHEBI:29965"/>
        <dbReference type="ChEBI" id="CHEBI:57540"/>
        <dbReference type="ChEBI" id="CHEBI:142554"/>
        <dbReference type="EC" id="2.4.2.31"/>
    </reaction>
</comment>
<gene>
    <name evidence="11" type="ORF">GDO81_023316</name>
</gene>
<keyword evidence="2 10" id="KW-0328">Glycosyltransferase</keyword>
<keyword evidence="6 10" id="KW-0521">NADP</keyword>
<evidence type="ECO:0000256" key="6">
    <source>
        <dbReference type="ARBA" id="ARBA00022857"/>
    </source>
</evidence>
<evidence type="ECO:0000256" key="5">
    <source>
        <dbReference type="ARBA" id="ARBA00022729"/>
    </source>
</evidence>
<dbReference type="PROSITE" id="PS51996">
    <property type="entry name" value="TR_MART"/>
    <property type="match status" value="1"/>
</dbReference>
<dbReference type="PANTHER" id="PTHR10339">
    <property type="entry name" value="ADP-RIBOSYLTRANSFERASE"/>
    <property type="match status" value="1"/>
</dbReference>
<proteinExistence type="inferred from homology"/>
<dbReference type="PANTHER" id="PTHR10339:SF28">
    <property type="entry name" value="NAD(P)(+)--ARGININE ADP-RIBOSYLTRANSFERASE"/>
    <property type="match status" value="1"/>
</dbReference>
<dbReference type="GO" id="GO:0016779">
    <property type="term" value="F:nucleotidyltransferase activity"/>
    <property type="evidence" value="ECO:0007669"/>
    <property type="project" value="UniProtKB-KW"/>
</dbReference>
<evidence type="ECO:0000313" key="11">
    <source>
        <dbReference type="EMBL" id="KAG8538090.1"/>
    </source>
</evidence>
<keyword evidence="4" id="KW-0548">Nucleotidyltransferase</keyword>
<dbReference type="Pfam" id="PF01129">
    <property type="entry name" value="ART"/>
    <property type="match status" value="1"/>
</dbReference>
<dbReference type="InterPro" id="IPR050999">
    <property type="entry name" value="ADP-ribosyltransferase_ARG"/>
</dbReference>
<sequence>MCNTQTFLLLTSVSLCLDLAGIVTDKSVEDGVRFYHPKFWKKTKKNVERQTTLEKFNFLPLIKCKPQILDFNTNSFDDQYIGCSNQYEMDLMPKILTWEKSFNVAFGLAWDRAAQKWNRLKRKVRLPSDFRDEFGIATIVYTTDWPEGSPIYKELNGNVSMAGRSRRHYVMDFHYKALHFYLTRALQVLRRHSKRQTKTYKVFRGIDKSLQVSEVEDLRFGRFTSSSRNFEVAKGYSDGLFFEMTTCFGVDIHRISFFPEEQEVLIPVAEKFRFVEKSGATYVLDSTCELCSHFNCTYLGDEKRDFPVCSSGKYHLHYCI</sequence>
<keyword evidence="5 10" id="KW-0732">Signal</keyword>
<evidence type="ECO:0000256" key="1">
    <source>
        <dbReference type="ARBA" id="ARBA00009558"/>
    </source>
</evidence>
<name>A0AAV6YQV2_ENGPU</name>
<evidence type="ECO:0000313" key="12">
    <source>
        <dbReference type="Proteomes" id="UP000824782"/>
    </source>
</evidence>
<evidence type="ECO:0000256" key="3">
    <source>
        <dbReference type="ARBA" id="ARBA00022679"/>
    </source>
</evidence>
<evidence type="ECO:0000256" key="8">
    <source>
        <dbReference type="ARBA" id="ARBA00023157"/>
    </source>
</evidence>
<dbReference type="Gene3D" id="3.90.176.10">
    <property type="entry name" value="Toxin ADP-ribosyltransferase, Chain A, domain 1"/>
    <property type="match status" value="1"/>
</dbReference>
<dbReference type="GO" id="GO:0106274">
    <property type="term" value="F:NAD+-protein-arginine ADP-ribosyltransferase activity"/>
    <property type="evidence" value="ECO:0007669"/>
    <property type="project" value="UniProtKB-EC"/>
</dbReference>
<evidence type="ECO:0000256" key="7">
    <source>
        <dbReference type="ARBA" id="ARBA00023027"/>
    </source>
</evidence>
<dbReference type="Proteomes" id="UP000824782">
    <property type="component" value="Unassembled WGS sequence"/>
</dbReference>
<feature type="signal peptide" evidence="10">
    <location>
        <begin position="1"/>
        <end position="16"/>
    </location>
</feature>
<comment type="similarity">
    <text evidence="1 10">Belongs to the Arg-specific ADP-ribosyltransferase family.</text>
</comment>
<dbReference type="AlphaFoldDB" id="A0AAV6YQV2"/>
<dbReference type="PRINTS" id="PR00970">
    <property type="entry name" value="RIBTRNSFRASE"/>
</dbReference>